<evidence type="ECO:0000313" key="7">
    <source>
        <dbReference type="EMBL" id="KAA6351190.1"/>
    </source>
</evidence>
<dbReference type="GO" id="GO:0016020">
    <property type="term" value="C:membrane"/>
    <property type="evidence" value="ECO:0007669"/>
    <property type="project" value="UniProtKB-SubCell"/>
</dbReference>
<dbReference type="NCBIfam" id="TIGR00363">
    <property type="entry name" value="MetQ/NlpA family lipoprotein"/>
    <property type="match status" value="1"/>
</dbReference>
<name>A0A5J4T125_9ZZZZ</name>
<dbReference type="AlphaFoldDB" id="A0A5J4T125"/>
<evidence type="ECO:0000256" key="2">
    <source>
        <dbReference type="ARBA" id="ARBA00022729"/>
    </source>
</evidence>
<accession>A0A5J4T125</accession>
<evidence type="ECO:0000256" key="4">
    <source>
        <dbReference type="ARBA" id="ARBA00023139"/>
    </source>
</evidence>
<evidence type="ECO:0000313" key="6">
    <source>
        <dbReference type="EMBL" id="KAA6351151.1"/>
    </source>
</evidence>
<keyword evidence="3" id="KW-0472">Membrane</keyword>
<dbReference type="InterPro" id="IPR004872">
    <property type="entry name" value="Lipoprotein_NlpA"/>
</dbReference>
<keyword evidence="4" id="KW-0564">Palmitate</keyword>
<dbReference type="Gene3D" id="3.40.190.10">
    <property type="entry name" value="Periplasmic binding protein-like II"/>
    <property type="match status" value="2"/>
</dbReference>
<dbReference type="PIRSF" id="PIRSF002854">
    <property type="entry name" value="MetQ"/>
    <property type="match status" value="1"/>
</dbReference>
<gene>
    <name evidence="6" type="ORF">EZS27_001451</name>
    <name evidence="7" type="ORF">EZS27_001490</name>
</gene>
<dbReference type="Pfam" id="PF03180">
    <property type="entry name" value="Lipoprotein_9"/>
    <property type="match status" value="1"/>
</dbReference>
<organism evidence="7">
    <name type="scientific">termite gut metagenome</name>
    <dbReference type="NCBI Taxonomy" id="433724"/>
    <lineage>
        <taxon>unclassified sequences</taxon>
        <taxon>metagenomes</taxon>
        <taxon>organismal metagenomes</taxon>
    </lineage>
</organism>
<comment type="subcellular location">
    <subcellularLocation>
        <location evidence="1">Membrane</location>
        <topology evidence="1">Lipid-anchor</topology>
    </subcellularLocation>
</comment>
<dbReference type="SUPFAM" id="SSF53850">
    <property type="entry name" value="Periplasmic binding protein-like II"/>
    <property type="match status" value="1"/>
</dbReference>
<evidence type="ECO:0000256" key="5">
    <source>
        <dbReference type="ARBA" id="ARBA00023288"/>
    </source>
</evidence>
<dbReference type="CDD" id="cd13598">
    <property type="entry name" value="PBP2_lipoprotein_IlpA_like"/>
    <property type="match status" value="1"/>
</dbReference>
<keyword evidence="5 7" id="KW-0449">Lipoprotein</keyword>
<protein>
    <submittedName>
        <fullName evidence="7">D-methionine-binding lipoprotein MetQ</fullName>
    </submittedName>
</protein>
<reference evidence="7" key="1">
    <citation type="submission" date="2019-03" db="EMBL/GenBank/DDBJ databases">
        <title>Single cell metagenomics reveals metabolic interactions within the superorganism composed of flagellate Streblomastix strix and complex community of Bacteroidetes bacteria on its surface.</title>
        <authorList>
            <person name="Treitli S.C."/>
            <person name="Kolisko M."/>
            <person name="Husnik F."/>
            <person name="Keeling P."/>
            <person name="Hampl V."/>
        </authorList>
    </citation>
    <scope>NUCLEOTIDE SEQUENCE</scope>
    <source>
        <strain evidence="7">STM</strain>
    </source>
</reference>
<sequence>MTALLVATTALLLSCGNSVKNNANYIKVGVASGPEYVIAQIAQKVAKEKFNLEVELIAFNDYIMPNTALHQKDIDVNVFQTRPFLEEQSKQRGYDFAVVGNTFVYPMAVYSNKIKTLDELEDGSAIVIPNDAANGGRALLLLEKAGLIKLKQGCGYTPRLVDIEENARRFYLVELEAPQLPRVLDDNDVTIAVINNNFAAKAGLFLYNSVYAEDKDSPYVNLIVARTENKDEEKVRKFVQAYQSEEVAEAAYHEFKGGAIQGW</sequence>
<dbReference type="EMBL" id="SNRY01000017">
    <property type="protein sequence ID" value="KAA6351151.1"/>
    <property type="molecule type" value="Genomic_DNA"/>
</dbReference>
<dbReference type="PANTHER" id="PTHR30429">
    <property type="entry name" value="D-METHIONINE-BINDING LIPOPROTEIN METQ"/>
    <property type="match status" value="1"/>
</dbReference>
<evidence type="ECO:0000256" key="3">
    <source>
        <dbReference type="ARBA" id="ARBA00023136"/>
    </source>
</evidence>
<keyword evidence="2" id="KW-0732">Signal</keyword>
<dbReference type="EMBL" id="SNRY01000017">
    <property type="protein sequence ID" value="KAA6351190.1"/>
    <property type="molecule type" value="Genomic_DNA"/>
</dbReference>
<comment type="caution">
    <text evidence="7">The sequence shown here is derived from an EMBL/GenBank/DDBJ whole genome shotgun (WGS) entry which is preliminary data.</text>
</comment>
<evidence type="ECO:0000256" key="1">
    <source>
        <dbReference type="ARBA" id="ARBA00004635"/>
    </source>
</evidence>
<proteinExistence type="predicted"/>
<dbReference type="PANTHER" id="PTHR30429:SF1">
    <property type="entry name" value="D-METHIONINE-BINDING LIPOPROTEIN METQ-RELATED"/>
    <property type="match status" value="1"/>
</dbReference>